<organism evidence="2 3">
    <name type="scientific">Euzebya pacifica</name>
    <dbReference type="NCBI Taxonomy" id="1608957"/>
    <lineage>
        <taxon>Bacteria</taxon>
        <taxon>Bacillati</taxon>
        <taxon>Actinomycetota</taxon>
        <taxon>Nitriliruptoria</taxon>
        <taxon>Euzebyales</taxon>
    </lineage>
</organism>
<dbReference type="KEGG" id="euz:DVS28_a4165"/>
<evidence type="ECO:0000313" key="3">
    <source>
        <dbReference type="Proteomes" id="UP000264006"/>
    </source>
</evidence>
<dbReference type="EMBL" id="CP031165">
    <property type="protein sequence ID" value="AXV08832.1"/>
    <property type="molecule type" value="Genomic_DNA"/>
</dbReference>
<dbReference type="RefSeq" id="WP_114593120.1">
    <property type="nucleotide sequence ID" value="NZ_CP031165.1"/>
</dbReference>
<dbReference type="CDD" id="cd05403">
    <property type="entry name" value="NT_KNTase_like"/>
    <property type="match status" value="1"/>
</dbReference>
<sequence length="268" mass="28705">MHDPEEGLDADGLVVTGARADRIPAAYRPLVEACVDRLMGDPSLRVSSLYLYGSVATGRAVPGRSDLDLIVVHEGAPTPSLTDVVRPLADDRLVREIGVSTMSREVVVADDERGRIERCFLTAYAVHLAGEAVPPTRCRGDRALVRGFAGDLLERLPRLAAGRLDGADPTVVARRLLMTTAMHLTVERGEWSTDRARAVELLRLESTESAPSVVKAAATLFDCVDSRGRRFGATPSQTALVELAGWLAESWREAEGATGSSPLCAYGG</sequence>
<gene>
    <name evidence="2" type="ORF">DVS28_a4165</name>
</gene>
<protein>
    <recommendedName>
        <fullName evidence="1">Polymerase nucleotidyl transferase domain-containing protein</fullName>
    </recommendedName>
</protein>
<dbReference type="Pfam" id="PF01909">
    <property type="entry name" value="NTP_transf_2"/>
    <property type="match status" value="1"/>
</dbReference>
<feature type="domain" description="Polymerase nucleotidyl transferase" evidence="1">
    <location>
        <begin position="46"/>
        <end position="78"/>
    </location>
</feature>
<evidence type="ECO:0000259" key="1">
    <source>
        <dbReference type="Pfam" id="PF01909"/>
    </source>
</evidence>
<reference evidence="2 3" key="1">
    <citation type="submission" date="2018-09" db="EMBL/GenBank/DDBJ databases">
        <title>Complete genome sequence of Euzebya sp. DY32-46 isolated from seawater of Pacific Ocean.</title>
        <authorList>
            <person name="Xu L."/>
            <person name="Wu Y.-H."/>
            <person name="Xu X.-W."/>
        </authorList>
    </citation>
    <scope>NUCLEOTIDE SEQUENCE [LARGE SCALE GENOMIC DNA]</scope>
    <source>
        <strain evidence="2 3">DY32-46</strain>
    </source>
</reference>
<dbReference type="SUPFAM" id="SSF81301">
    <property type="entry name" value="Nucleotidyltransferase"/>
    <property type="match status" value="1"/>
</dbReference>
<name>A0A346Y2Y5_9ACTN</name>
<accession>A0A346Y2Y5</accession>
<dbReference type="Proteomes" id="UP000264006">
    <property type="component" value="Chromosome"/>
</dbReference>
<proteinExistence type="predicted"/>
<dbReference type="AlphaFoldDB" id="A0A346Y2Y5"/>
<dbReference type="OrthoDB" id="3422944at2"/>
<keyword evidence="3" id="KW-1185">Reference proteome</keyword>
<evidence type="ECO:0000313" key="2">
    <source>
        <dbReference type="EMBL" id="AXV08832.1"/>
    </source>
</evidence>
<dbReference type="GO" id="GO:0016779">
    <property type="term" value="F:nucleotidyltransferase activity"/>
    <property type="evidence" value="ECO:0007669"/>
    <property type="project" value="InterPro"/>
</dbReference>
<dbReference type="InterPro" id="IPR043519">
    <property type="entry name" value="NT_sf"/>
</dbReference>
<dbReference type="Gene3D" id="3.30.460.10">
    <property type="entry name" value="Beta Polymerase, domain 2"/>
    <property type="match status" value="1"/>
</dbReference>
<dbReference type="InterPro" id="IPR002934">
    <property type="entry name" value="Polymerase_NTP_transf_dom"/>
</dbReference>